<evidence type="ECO:0000313" key="2">
    <source>
        <dbReference type="EMBL" id="KAF4622805.1"/>
    </source>
</evidence>
<evidence type="ECO:0000256" key="1">
    <source>
        <dbReference type="SAM" id="MobiDB-lite"/>
    </source>
</evidence>
<feature type="region of interest" description="Disordered" evidence="1">
    <location>
        <begin position="1"/>
        <end position="27"/>
    </location>
</feature>
<feature type="compositionally biased region" description="Basic and acidic residues" evidence="1">
    <location>
        <begin position="89"/>
        <end position="100"/>
    </location>
</feature>
<name>A0A8H4R3L3_9HELO</name>
<proteinExistence type="predicted"/>
<sequence>MSRGSIGPRGGQEPEANQHVKNEAASRVQTRRKLLAIWAPDWPPALKPREEKWRAALTILAPAYTAEKHDNGRACVDSHVARPESCASRNRDKAREDPQVSRKPLKYLSSSA</sequence>
<dbReference type="EMBL" id="JAAMPI010001823">
    <property type="protein sequence ID" value="KAF4622805.1"/>
    <property type="molecule type" value="Genomic_DNA"/>
</dbReference>
<keyword evidence="3" id="KW-1185">Reference proteome</keyword>
<protein>
    <submittedName>
        <fullName evidence="2">Uncharacterized protein</fullName>
    </submittedName>
</protein>
<dbReference type="AlphaFoldDB" id="A0A8H4R3L3"/>
<reference evidence="2 3" key="1">
    <citation type="submission" date="2020-03" db="EMBL/GenBank/DDBJ databases">
        <title>Draft Genome Sequence of Cudoniella acicularis.</title>
        <authorList>
            <person name="Buettner E."/>
            <person name="Kellner H."/>
        </authorList>
    </citation>
    <scope>NUCLEOTIDE SEQUENCE [LARGE SCALE GENOMIC DNA]</scope>
    <source>
        <strain evidence="2 3">DSM 108380</strain>
    </source>
</reference>
<gene>
    <name evidence="2" type="ORF">G7Y89_g14221</name>
</gene>
<comment type="caution">
    <text evidence="2">The sequence shown here is derived from an EMBL/GenBank/DDBJ whole genome shotgun (WGS) entry which is preliminary data.</text>
</comment>
<evidence type="ECO:0000313" key="3">
    <source>
        <dbReference type="Proteomes" id="UP000566819"/>
    </source>
</evidence>
<accession>A0A8H4R3L3</accession>
<organism evidence="2 3">
    <name type="scientific">Cudoniella acicularis</name>
    <dbReference type="NCBI Taxonomy" id="354080"/>
    <lineage>
        <taxon>Eukaryota</taxon>
        <taxon>Fungi</taxon>
        <taxon>Dikarya</taxon>
        <taxon>Ascomycota</taxon>
        <taxon>Pezizomycotina</taxon>
        <taxon>Leotiomycetes</taxon>
        <taxon>Helotiales</taxon>
        <taxon>Tricladiaceae</taxon>
        <taxon>Cudoniella</taxon>
    </lineage>
</organism>
<dbReference type="Proteomes" id="UP000566819">
    <property type="component" value="Unassembled WGS sequence"/>
</dbReference>
<feature type="region of interest" description="Disordered" evidence="1">
    <location>
        <begin position="79"/>
        <end position="112"/>
    </location>
</feature>